<name>A0AAW0TD62_SCYPA</name>
<reference evidence="1 2" key="1">
    <citation type="submission" date="2023-03" db="EMBL/GenBank/DDBJ databases">
        <title>High-quality genome of Scylla paramamosain provides insights in environmental adaptation.</title>
        <authorList>
            <person name="Zhang L."/>
        </authorList>
    </citation>
    <scope>NUCLEOTIDE SEQUENCE [LARGE SCALE GENOMIC DNA]</scope>
    <source>
        <strain evidence="1">LZ_2023a</strain>
        <tissue evidence="1">Muscle</tissue>
    </source>
</reference>
<dbReference type="Proteomes" id="UP001487740">
    <property type="component" value="Unassembled WGS sequence"/>
</dbReference>
<gene>
    <name evidence="1" type="ORF">O3P69_009311</name>
</gene>
<accession>A0AAW0TD62</accession>
<evidence type="ECO:0008006" key="3">
    <source>
        <dbReference type="Google" id="ProtNLM"/>
    </source>
</evidence>
<dbReference type="AlphaFoldDB" id="A0AAW0TD62"/>
<protein>
    <recommendedName>
        <fullName evidence="3">Reverse transcriptase domain-containing protein</fullName>
    </recommendedName>
</protein>
<dbReference type="Gene3D" id="1.10.472.80">
    <property type="entry name" value="Ypt/Rab-GAP domain of gyp1p, domain 3"/>
    <property type="match status" value="1"/>
</dbReference>
<evidence type="ECO:0000313" key="2">
    <source>
        <dbReference type="Proteomes" id="UP001487740"/>
    </source>
</evidence>
<dbReference type="InterPro" id="IPR035969">
    <property type="entry name" value="Rab-GAP_TBC_sf"/>
</dbReference>
<sequence>MASFPNVLRLTPTSVVAFINLKSAFDVANRVVILDQLVDFGVTGNLLGTFVIFPWAVQVFVGVVEVRAALWVWDQLFLDTWRRGTVKLLALSLLAVIRPWVMRASADDIMKVLLEEPGRVYLGDLRRAFAHLAGGGRLRDTPTGSYMGDEGMGGVPSIQVVDTSDSLSRPDRF</sequence>
<evidence type="ECO:0000313" key="1">
    <source>
        <dbReference type="EMBL" id="KAK8384412.1"/>
    </source>
</evidence>
<dbReference type="SUPFAM" id="SSF47923">
    <property type="entry name" value="Ypt/Rab-GAP domain of gyp1p"/>
    <property type="match status" value="1"/>
</dbReference>
<comment type="caution">
    <text evidence="1">The sequence shown here is derived from an EMBL/GenBank/DDBJ whole genome shotgun (WGS) entry which is preliminary data.</text>
</comment>
<dbReference type="EMBL" id="JARAKH010000035">
    <property type="protein sequence ID" value="KAK8384412.1"/>
    <property type="molecule type" value="Genomic_DNA"/>
</dbReference>
<organism evidence="1 2">
    <name type="scientific">Scylla paramamosain</name>
    <name type="common">Mud crab</name>
    <dbReference type="NCBI Taxonomy" id="85552"/>
    <lineage>
        <taxon>Eukaryota</taxon>
        <taxon>Metazoa</taxon>
        <taxon>Ecdysozoa</taxon>
        <taxon>Arthropoda</taxon>
        <taxon>Crustacea</taxon>
        <taxon>Multicrustacea</taxon>
        <taxon>Malacostraca</taxon>
        <taxon>Eumalacostraca</taxon>
        <taxon>Eucarida</taxon>
        <taxon>Decapoda</taxon>
        <taxon>Pleocyemata</taxon>
        <taxon>Brachyura</taxon>
        <taxon>Eubrachyura</taxon>
        <taxon>Portunoidea</taxon>
        <taxon>Portunidae</taxon>
        <taxon>Portuninae</taxon>
        <taxon>Scylla</taxon>
    </lineage>
</organism>
<proteinExistence type="predicted"/>
<keyword evidence="2" id="KW-1185">Reference proteome</keyword>